<dbReference type="InterPro" id="IPR015421">
    <property type="entry name" value="PyrdxlP-dep_Trfase_major"/>
</dbReference>
<comment type="similarity">
    <text evidence="3">Belongs to the trans-sulfuration enzymes family.</text>
</comment>
<comment type="caution">
    <text evidence="4">The sequence shown here is derived from an EMBL/GenBank/DDBJ whole genome shotgun (WGS) entry which is preliminary data.</text>
</comment>
<dbReference type="EC" id="4.4.1.1" evidence="4"/>
<dbReference type="EMBL" id="JBHSJB010000003">
    <property type="protein sequence ID" value="MFC5052743.1"/>
    <property type="molecule type" value="Genomic_DNA"/>
</dbReference>
<evidence type="ECO:0000256" key="1">
    <source>
        <dbReference type="ARBA" id="ARBA00001933"/>
    </source>
</evidence>
<dbReference type="GO" id="GO:0016829">
    <property type="term" value="F:lyase activity"/>
    <property type="evidence" value="ECO:0007669"/>
    <property type="project" value="UniProtKB-KW"/>
</dbReference>
<dbReference type="PANTHER" id="PTHR11808:SF85">
    <property type="entry name" value="CYSTATHIONINE GAMMA-LYASE-RELATED"/>
    <property type="match status" value="1"/>
</dbReference>
<keyword evidence="5" id="KW-1185">Reference proteome</keyword>
<dbReference type="PANTHER" id="PTHR11808">
    <property type="entry name" value="TRANS-SULFURATION ENZYME FAMILY MEMBER"/>
    <property type="match status" value="1"/>
</dbReference>
<dbReference type="Pfam" id="PF01053">
    <property type="entry name" value="Cys_Met_Meta_PP"/>
    <property type="match status" value="1"/>
</dbReference>
<dbReference type="RefSeq" id="WP_344035388.1">
    <property type="nucleotide sequence ID" value="NZ_BAAAKE010000002.1"/>
</dbReference>
<evidence type="ECO:0000313" key="5">
    <source>
        <dbReference type="Proteomes" id="UP001595833"/>
    </source>
</evidence>
<dbReference type="InterPro" id="IPR000277">
    <property type="entry name" value="Cys/Met-Metab_PyrdxlP-dep_enz"/>
</dbReference>
<dbReference type="Gene3D" id="3.90.1150.10">
    <property type="entry name" value="Aspartate Aminotransferase, domain 1"/>
    <property type="match status" value="1"/>
</dbReference>
<comment type="cofactor">
    <cofactor evidence="1 3">
        <name>pyridoxal 5'-phosphate</name>
        <dbReference type="ChEBI" id="CHEBI:597326"/>
    </cofactor>
</comment>
<evidence type="ECO:0000313" key="4">
    <source>
        <dbReference type="EMBL" id="MFC5052743.1"/>
    </source>
</evidence>
<organism evidence="4 5">
    <name type="scientific">Saccharothrix xinjiangensis</name>
    <dbReference type="NCBI Taxonomy" id="204798"/>
    <lineage>
        <taxon>Bacteria</taxon>
        <taxon>Bacillati</taxon>
        <taxon>Actinomycetota</taxon>
        <taxon>Actinomycetes</taxon>
        <taxon>Pseudonocardiales</taxon>
        <taxon>Pseudonocardiaceae</taxon>
        <taxon>Saccharothrix</taxon>
    </lineage>
</organism>
<dbReference type="InterPro" id="IPR015422">
    <property type="entry name" value="PyrdxlP-dep_Trfase_small"/>
</dbReference>
<dbReference type="Proteomes" id="UP001595833">
    <property type="component" value="Unassembled WGS sequence"/>
</dbReference>
<accession>A0ABV9XTJ2</accession>
<gene>
    <name evidence="4" type="ORF">ACFPFM_03120</name>
</gene>
<keyword evidence="2 3" id="KW-0663">Pyridoxal phosphate</keyword>
<dbReference type="NCBIfam" id="NF005758">
    <property type="entry name" value="PRK07582.1"/>
    <property type="match status" value="1"/>
</dbReference>
<name>A0ABV9XTJ2_9PSEU</name>
<dbReference type="Gene3D" id="3.40.640.10">
    <property type="entry name" value="Type I PLP-dependent aspartate aminotransferase-like (Major domain)"/>
    <property type="match status" value="1"/>
</dbReference>
<sequence>MEGGAESSAADGAAAGGAAAGWGDGTRVVHSSPTAPGQPFLAGPVFASAYHLGGEDTYGRVHNPTWRALEAVLGELDGGTAVLFPSGMAAISTLLRVVLRPGDTVVVPGDGYYLTRTLVAEMPVTVVEAPTAGPYPSFDGVGLVLLESPSNPGLDVCDIEALARAAHAAGALVAVDNTTATPLGQQPLRLGADVVVSSDTKAVAGHSDVLLGHVSTADPDLAERVRAARTTGGAIPGPFEAWLAHRGLGTLDLRLTRQAENAAALHEVLKGHPAVTGLRWPGSPEDPAHEVAARQMRRFGGVLTFELADAAAVAAFLERSRLVHASTSFGGLHTTLDRRAQWGDPVPEGLVRVSAGCEDTADLVADFLDSLGSP</sequence>
<dbReference type="SUPFAM" id="SSF53383">
    <property type="entry name" value="PLP-dependent transferases"/>
    <property type="match status" value="1"/>
</dbReference>
<proteinExistence type="inferred from homology"/>
<protein>
    <submittedName>
        <fullName evidence="4">Cystathionine gamma-lyase</fullName>
        <ecNumber evidence="4">4.4.1.1</ecNumber>
    </submittedName>
</protein>
<dbReference type="PIRSF" id="PIRSF001434">
    <property type="entry name" value="CGS"/>
    <property type="match status" value="1"/>
</dbReference>
<evidence type="ECO:0000256" key="2">
    <source>
        <dbReference type="ARBA" id="ARBA00022898"/>
    </source>
</evidence>
<evidence type="ECO:0000256" key="3">
    <source>
        <dbReference type="RuleBase" id="RU362118"/>
    </source>
</evidence>
<keyword evidence="4" id="KW-0456">Lyase</keyword>
<reference evidence="5" key="1">
    <citation type="journal article" date="2019" name="Int. J. Syst. Evol. Microbiol.">
        <title>The Global Catalogue of Microorganisms (GCM) 10K type strain sequencing project: providing services to taxonomists for standard genome sequencing and annotation.</title>
        <authorList>
            <consortium name="The Broad Institute Genomics Platform"/>
            <consortium name="The Broad Institute Genome Sequencing Center for Infectious Disease"/>
            <person name="Wu L."/>
            <person name="Ma J."/>
        </authorList>
    </citation>
    <scope>NUCLEOTIDE SEQUENCE [LARGE SCALE GENOMIC DNA]</scope>
    <source>
        <strain evidence="5">KCTC 12848</strain>
    </source>
</reference>
<dbReference type="InterPro" id="IPR015424">
    <property type="entry name" value="PyrdxlP-dep_Trfase"/>
</dbReference>